<proteinExistence type="predicted"/>
<gene>
    <name evidence="1" type="primary">pilP</name>
    <name evidence="1" type="ORF">GCM10008111_05190</name>
</gene>
<organism evidence="1 2">
    <name type="scientific">Alishewanella tabrizica</name>
    <dbReference type="NCBI Taxonomy" id="671278"/>
    <lineage>
        <taxon>Bacteria</taxon>
        <taxon>Pseudomonadati</taxon>
        <taxon>Pseudomonadota</taxon>
        <taxon>Gammaproteobacteria</taxon>
        <taxon>Alteromonadales</taxon>
        <taxon>Alteromonadaceae</taxon>
        <taxon>Alishewanella</taxon>
    </lineage>
</organism>
<dbReference type="RefSeq" id="WP_189480216.1">
    <property type="nucleotide sequence ID" value="NZ_BMYR01000002.1"/>
</dbReference>
<name>A0ABQ2WI09_9ALTE</name>
<keyword evidence="2" id="KW-1185">Reference proteome</keyword>
<evidence type="ECO:0000313" key="2">
    <source>
        <dbReference type="Proteomes" id="UP000634667"/>
    </source>
</evidence>
<dbReference type="Proteomes" id="UP000634667">
    <property type="component" value="Unassembled WGS sequence"/>
</dbReference>
<dbReference type="Pfam" id="PF04351">
    <property type="entry name" value="PilP"/>
    <property type="match status" value="1"/>
</dbReference>
<dbReference type="PIRSF" id="PIRSF016481">
    <property type="entry name" value="Pilus_assembly_PilP"/>
    <property type="match status" value="1"/>
</dbReference>
<dbReference type="EMBL" id="BMYR01000002">
    <property type="protein sequence ID" value="GGW52164.1"/>
    <property type="molecule type" value="Genomic_DNA"/>
</dbReference>
<dbReference type="InterPro" id="IPR007446">
    <property type="entry name" value="PilP"/>
</dbReference>
<reference evidence="2" key="1">
    <citation type="journal article" date="2019" name="Int. J. Syst. Evol. Microbiol.">
        <title>The Global Catalogue of Microorganisms (GCM) 10K type strain sequencing project: providing services to taxonomists for standard genome sequencing and annotation.</title>
        <authorList>
            <consortium name="The Broad Institute Genomics Platform"/>
            <consortium name="The Broad Institute Genome Sequencing Center for Infectious Disease"/>
            <person name="Wu L."/>
            <person name="Ma J."/>
        </authorList>
    </citation>
    <scope>NUCLEOTIDE SEQUENCE [LARGE SCALE GENOMIC DNA]</scope>
    <source>
        <strain evidence="2">KCTC 23723</strain>
    </source>
</reference>
<evidence type="ECO:0000313" key="1">
    <source>
        <dbReference type="EMBL" id="GGW52164.1"/>
    </source>
</evidence>
<sequence length="177" mass="19918">MRAIIVVSVALLCLSGCFDDVSDIQVHMENVKANTRQRVEPLPQAKEFTHIAYAAAERRSPFVEPTPEAIQDRFLQQQDCLHPDPNRRKEMLERFALDNLKMRGTLGDGNKLWGLIESADNALHRVTIDNYMGLFHGRVTRVEPTSIDLLELIPDGSGCWVERTTKIQMFDAAAAGN</sequence>
<protein>
    <submittedName>
        <fullName evidence="1">Pilus assembly protein PilP</fullName>
    </submittedName>
</protein>
<dbReference type="Gene3D" id="2.30.30.830">
    <property type="match status" value="1"/>
</dbReference>
<comment type="caution">
    <text evidence="1">The sequence shown here is derived from an EMBL/GenBank/DDBJ whole genome shotgun (WGS) entry which is preliminary data.</text>
</comment>
<accession>A0ABQ2WI09</accession>